<proteinExistence type="predicted"/>
<dbReference type="AlphaFoldDB" id="A0A392QW86"/>
<evidence type="ECO:0000256" key="1">
    <source>
        <dbReference type="SAM" id="MobiDB-lite"/>
    </source>
</evidence>
<organism evidence="2 3">
    <name type="scientific">Trifolium medium</name>
    <dbReference type="NCBI Taxonomy" id="97028"/>
    <lineage>
        <taxon>Eukaryota</taxon>
        <taxon>Viridiplantae</taxon>
        <taxon>Streptophyta</taxon>
        <taxon>Embryophyta</taxon>
        <taxon>Tracheophyta</taxon>
        <taxon>Spermatophyta</taxon>
        <taxon>Magnoliopsida</taxon>
        <taxon>eudicotyledons</taxon>
        <taxon>Gunneridae</taxon>
        <taxon>Pentapetalae</taxon>
        <taxon>rosids</taxon>
        <taxon>fabids</taxon>
        <taxon>Fabales</taxon>
        <taxon>Fabaceae</taxon>
        <taxon>Papilionoideae</taxon>
        <taxon>50 kb inversion clade</taxon>
        <taxon>NPAAA clade</taxon>
        <taxon>Hologalegina</taxon>
        <taxon>IRL clade</taxon>
        <taxon>Trifolieae</taxon>
        <taxon>Trifolium</taxon>
    </lineage>
</organism>
<feature type="region of interest" description="Disordered" evidence="1">
    <location>
        <begin position="1"/>
        <end position="20"/>
    </location>
</feature>
<comment type="caution">
    <text evidence="2">The sequence shown here is derived from an EMBL/GenBank/DDBJ whole genome shotgun (WGS) entry which is preliminary data.</text>
</comment>
<name>A0A392QW86_9FABA</name>
<accession>A0A392QW86</accession>
<feature type="compositionally biased region" description="Polar residues" evidence="1">
    <location>
        <begin position="1"/>
        <end position="11"/>
    </location>
</feature>
<protein>
    <submittedName>
        <fullName evidence="2">Uncharacterized protein</fullName>
    </submittedName>
</protein>
<keyword evidence="3" id="KW-1185">Reference proteome</keyword>
<reference evidence="2 3" key="1">
    <citation type="journal article" date="2018" name="Front. Plant Sci.">
        <title>Red Clover (Trifolium pratense) and Zigzag Clover (T. medium) - A Picture of Genomic Similarities and Differences.</title>
        <authorList>
            <person name="Dluhosova J."/>
            <person name="Istvanek J."/>
            <person name="Nedelnik J."/>
            <person name="Repkova J."/>
        </authorList>
    </citation>
    <scope>NUCLEOTIDE SEQUENCE [LARGE SCALE GENOMIC DNA]</scope>
    <source>
        <strain evidence="3">cv. 10/8</strain>
        <tissue evidence="2">Leaf</tissue>
    </source>
</reference>
<dbReference type="EMBL" id="LXQA010163567">
    <property type="protein sequence ID" value="MCI28104.1"/>
    <property type="molecule type" value="Genomic_DNA"/>
</dbReference>
<evidence type="ECO:0000313" key="3">
    <source>
        <dbReference type="Proteomes" id="UP000265520"/>
    </source>
</evidence>
<feature type="non-terminal residue" evidence="2">
    <location>
        <position position="1"/>
    </location>
</feature>
<sequence length="38" mass="4139">KVINVRTSSPSLEPDQMPISQAMPLLRKASVNCLGTKQ</sequence>
<evidence type="ECO:0000313" key="2">
    <source>
        <dbReference type="EMBL" id="MCI28104.1"/>
    </source>
</evidence>
<dbReference type="Proteomes" id="UP000265520">
    <property type="component" value="Unassembled WGS sequence"/>
</dbReference>